<protein>
    <submittedName>
        <fullName evidence="4">Protein MMS22-like</fullName>
    </submittedName>
</protein>
<proteinExistence type="predicted"/>
<dbReference type="WBParaSite" id="SBAD_0000201701-mRNA-1">
    <property type="protein sequence ID" value="SBAD_0000201701-mRNA-1"/>
    <property type="gene ID" value="SBAD_0000201701"/>
</dbReference>
<reference evidence="2 3" key="2">
    <citation type="submission" date="2018-11" db="EMBL/GenBank/DDBJ databases">
        <authorList>
            <consortium name="Pathogen Informatics"/>
        </authorList>
    </citation>
    <scope>NUCLEOTIDE SEQUENCE [LARGE SCALE GENOMIC DNA]</scope>
</reference>
<evidence type="ECO:0000256" key="1">
    <source>
        <dbReference type="SAM" id="MobiDB-lite"/>
    </source>
</evidence>
<dbReference type="AlphaFoldDB" id="A0A183IE83"/>
<feature type="region of interest" description="Disordered" evidence="1">
    <location>
        <begin position="771"/>
        <end position="802"/>
    </location>
</feature>
<dbReference type="EMBL" id="UZAM01007009">
    <property type="protein sequence ID" value="VDO95930.1"/>
    <property type="molecule type" value="Genomic_DNA"/>
</dbReference>
<organism evidence="4">
    <name type="scientific">Soboliphyme baturini</name>
    <dbReference type="NCBI Taxonomy" id="241478"/>
    <lineage>
        <taxon>Eukaryota</taxon>
        <taxon>Metazoa</taxon>
        <taxon>Ecdysozoa</taxon>
        <taxon>Nematoda</taxon>
        <taxon>Enoplea</taxon>
        <taxon>Dorylaimia</taxon>
        <taxon>Dioctophymatida</taxon>
        <taxon>Dioctophymatoidea</taxon>
        <taxon>Soboliphymatidae</taxon>
        <taxon>Soboliphyme</taxon>
    </lineage>
</organism>
<evidence type="ECO:0000313" key="4">
    <source>
        <dbReference type="WBParaSite" id="SBAD_0000201701-mRNA-1"/>
    </source>
</evidence>
<gene>
    <name evidence="2" type="ORF">SBAD_LOCUS1927</name>
</gene>
<dbReference type="Proteomes" id="UP000270296">
    <property type="component" value="Unassembled WGS sequence"/>
</dbReference>
<name>A0A183IE83_9BILA</name>
<evidence type="ECO:0000313" key="2">
    <source>
        <dbReference type="EMBL" id="VDO95930.1"/>
    </source>
</evidence>
<evidence type="ECO:0000313" key="3">
    <source>
        <dbReference type="Proteomes" id="UP000270296"/>
    </source>
</evidence>
<reference evidence="4" key="1">
    <citation type="submission" date="2016-06" db="UniProtKB">
        <authorList>
            <consortium name="WormBaseParasite"/>
        </authorList>
    </citation>
    <scope>IDENTIFICATION</scope>
</reference>
<keyword evidence="3" id="KW-1185">Reference proteome</keyword>
<accession>A0A183IE83</accession>
<sequence length="802" mass="91383">MVAKIGLSYEVHSQKIYLRKDLWQLILYFFGLLQDLLSCSDNFSSDELETVLSFDFSTLLKKARHLDDLLPENVDDFLSVFGLIFERYFRSLDMENVSALVSTSMTTRKSCSLKVPKMVTETVQYLTTFYPSSGHFGAVYYMFLMYSYRFRALVPEIPSIEALMRQFLESKISTYELCELMSKLCHNEELMHEIFFASMAGELKFLHTWLRCCLSIEGFSSDVVTISYQLRMLQSLQLYLSDRFTITSDSTSKDILLSFFSTVGSLRFNDLTEKCHFTAIFLTWVTAPVEAAISDLSKPQSNPRLRHILESLSMLVEHCALLIHQKNDPNSLLKKIIDKTALSPQWTKESNEPVDHSAYQTAVISTVRGLLKFTDPNDRFVINTLCEIFRLQMWSFLLTAHIHLSIRISTEFSCCSCLFRVAKHSASYKSTGFTIVLYTSTFSLMSLLVAHYSAHFLVSPFVIAVVARTGSIVHFSQPSGFAATLRLWGTPQNSYLALALVFTACCMLDANPSFSTELGTGYSSLCCVLTWWSTSVVFRLSHKKLTGWSKSRMLNQIVYRNQPFLLVIFARKRMVIPHTSKPKLFYADTFTGSACSYLVRVRYQIVRNSICLLIRHYGSQQTADPVLRHSVLFLRDLTERTKSIEILSEEANLVLPLLFISWINSKVGSTAEITELIHLYCSRIILSEQWQPILEQSIRPLLADYVHSRRSNVRRLLEMLTASHRTLQSTIGQLLRERLLQLGNAKDDLSFAVNFNLLWFGSLSDTVAGQSVDRPSAVDRPMTDSADPDERGDFRPAGRLLG</sequence>